<feature type="domain" description="Carrier" evidence="10">
    <location>
        <begin position="2040"/>
        <end position="2115"/>
    </location>
</feature>
<dbReference type="InterPro" id="IPR057326">
    <property type="entry name" value="KR_dom"/>
</dbReference>
<evidence type="ECO:0000313" key="13">
    <source>
        <dbReference type="EMBL" id="GHI16984.1"/>
    </source>
</evidence>
<feature type="compositionally biased region" description="Basic and acidic residues" evidence="9">
    <location>
        <begin position="2124"/>
        <end position="2137"/>
    </location>
</feature>
<dbReference type="PROSITE" id="PS01162">
    <property type="entry name" value="QOR_ZETA_CRYSTAL"/>
    <property type="match status" value="1"/>
</dbReference>
<evidence type="ECO:0000256" key="3">
    <source>
        <dbReference type="ARBA" id="ARBA00022553"/>
    </source>
</evidence>
<keyword evidence="14" id="KW-1185">Reference proteome</keyword>
<evidence type="ECO:0000256" key="4">
    <source>
        <dbReference type="ARBA" id="ARBA00022679"/>
    </source>
</evidence>
<dbReference type="PROSITE" id="PS52004">
    <property type="entry name" value="KS3_2"/>
    <property type="match status" value="1"/>
</dbReference>
<dbReference type="InterPro" id="IPR013968">
    <property type="entry name" value="PKS_KR"/>
</dbReference>
<evidence type="ECO:0000313" key="14">
    <source>
        <dbReference type="Proteomes" id="UP000660554"/>
    </source>
</evidence>
<dbReference type="SMART" id="SM00827">
    <property type="entry name" value="PKS_AT"/>
    <property type="match status" value="1"/>
</dbReference>
<comment type="caution">
    <text evidence="13">The sequence shown here is derived from an EMBL/GenBank/DDBJ whole genome shotgun (WGS) entry which is preliminary data.</text>
</comment>
<gene>
    <name evidence="13" type="ORF">Scinn_64470</name>
</gene>
<dbReference type="InterPro" id="IPR049551">
    <property type="entry name" value="PKS_DH_C"/>
</dbReference>
<feature type="domain" description="PKS/mFAS DH" evidence="12">
    <location>
        <begin position="921"/>
        <end position="1212"/>
    </location>
</feature>
<keyword evidence="6" id="KW-0511">Multifunctional enzyme</keyword>
<dbReference type="InterPro" id="IPR020843">
    <property type="entry name" value="ER"/>
</dbReference>
<evidence type="ECO:0000256" key="8">
    <source>
        <dbReference type="PROSITE-ProRule" id="PRU01363"/>
    </source>
</evidence>
<keyword evidence="5" id="KW-0045">Antibiotic biosynthesis</keyword>
<dbReference type="SUPFAM" id="SSF53901">
    <property type="entry name" value="Thiolase-like"/>
    <property type="match status" value="1"/>
</dbReference>
<dbReference type="SUPFAM" id="SSF52151">
    <property type="entry name" value="FabD/lysophospholipase-like"/>
    <property type="match status" value="1"/>
</dbReference>
<dbReference type="Pfam" id="PF08659">
    <property type="entry name" value="KR"/>
    <property type="match status" value="1"/>
</dbReference>
<dbReference type="InterPro" id="IPR018201">
    <property type="entry name" value="Ketoacyl_synth_AS"/>
</dbReference>
<dbReference type="Proteomes" id="UP000660554">
    <property type="component" value="Unassembled WGS sequence"/>
</dbReference>
<dbReference type="InterPro" id="IPR016036">
    <property type="entry name" value="Malonyl_transacylase_ACP-bd"/>
</dbReference>
<dbReference type="InterPro" id="IPR013154">
    <property type="entry name" value="ADH-like_N"/>
</dbReference>
<dbReference type="InterPro" id="IPR014031">
    <property type="entry name" value="Ketoacyl_synth_C"/>
</dbReference>
<reference evidence="14" key="1">
    <citation type="submission" date="2020-09" db="EMBL/GenBank/DDBJ databases">
        <title>Whole genome shotgun sequence of Streptomyces cinnamonensis NBRC 15873.</title>
        <authorList>
            <person name="Komaki H."/>
            <person name="Tamura T."/>
        </authorList>
    </citation>
    <scope>NUCLEOTIDE SEQUENCE [LARGE SCALE GENOMIC DNA]</scope>
    <source>
        <strain evidence="14">NBRC 15873</strain>
    </source>
</reference>
<keyword evidence="2" id="KW-0596">Phosphopantetheine</keyword>
<evidence type="ECO:0000256" key="9">
    <source>
        <dbReference type="SAM" id="MobiDB-lite"/>
    </source>
</evidence>
<keyword evidence="7" id="KW-0012">Acyltransferase</keyword>
<evidence type="ECO:0000259" key="10">
    <source>
        <dbReference type="PROSITE" id="PS50075"/>
    </source>
</evidence>
<dbReference type="Pfam" id="PF00109">
    <property type="entry name" value="ketoacyl-synt"/>
    <property type="match status" value="1"/>
</dbReference>
<dbReference type="InterPro" id="IPR001227">
    <property type="entry name" value="Ac_transferase_dom_sf"/>
</dbReference>
<proteinExistence type="predicted"/>
<evidence type="ECO:0000256" key="1">
    <source>
        <dbReference type="ARBA" id="ARBA00004792"/>
    </source>
</evidence>
<dbReference type="Pfam" id="PF21089">
    <property type="entry name" value="PKS_DH_N"/>
    <property type="match status" value="1"/>
</dbReference>
<dbReference type="InterPro" id="IPR020807">
    <property type="entry name" value="PKS_DH"/>
</dbReference>
<dbReference type="PANTHER" id="PTHR43775:SF51">
    <property type="entry name" value="INACTIVE PHENOLPHTHIOCEROL SYNTHESIS POLYKETIDE SYNTHASE TYPE I PKS1-RELATED"/>
    <property type="match status" value="1"/>
</dbReference>
<dbReference type="Pfam" id="PF00698">
    <property type="entry name" value="Acyl_transf_1"/>
    <property type="match status" value="1"/>
</dbReference>
<evidence type="ECO:0000259" key="12">
    <source>
        <dbReference type="PROSITE" id="PS52019"/>
    </source>
</evidence>
<dbReference type="SMART" id="SM00825">
    <property type="entry name" value="PKS_KS"/>
    <property type="match status" value="1"/>
</dbReference>
<dbReference type="SMART" id="SM00823">
    <property type="entry name" value="PKS_PP"/>
    <property type="match status" value="1"/>
</dbReference>
<dbReference type="Pfam" id="PF14765">
    <property type="entry name" value="PS-DH"/>
    <property type="match status" value="1"/>
</dbReference>
<dbReference type="Gene3D" id="3.40.47.10">
    <property type="match status" value="1"/>
</dbReference>
<dbReference type="CDD" id="cd05195">
    <property type="entry name" value="enoyl_red"/>
    <property type="match status" value="1"/>
</dbReference>
<dbReference type="InterPro" id="IPR020806">
    <property type="entry name" value="PKS_PP-bd"/>
</dbReference>
<dbReference type="Gene3D" id="3.10.129.110">
    <property type="entry name" value="Polyketide synthase dehydratase"/>
    <property type="match status" value="1"/>
</dbReference>
<dbReference type="PROSITE" id="PS52019">
    <property type="entry name" value="PKS_MFAS_DH"/>
    <property type="match status" value="1"/>
</dbReference>
<dbReference type="SUPFAM" id="SSF47336">
    <property type="entry name" value="ACP-like"/>
    <property type="match status" value="1"/>
</dbReference>
<dbReference type="InterPro" id="IPR050091">
    <property type="entry name" value="PKS_NRPS_Biosynth_Enz"/>
</dbReference>
<dbReference type="InterPro" id="IPR011032">
    <property type="entry name" value="GroES-like_sf"/>
</dbReference>
<evidence type="ECO:0008006" key="15">
    <source>
        <dbReference type="Google" id="ProtNLM"/>
    </source>
</evidence>
<dbReference type="SMART" id="SM00826">
    <property type="entry name" value="PKS_DH"/>
    <property type="match status" value="1"/>
</dbReference>
<organism evidence="13 14">
    <name type="scientific">Streptomyces virginiae</name>
    <name type="common">Streptomyces cinnamonensis</name>
    <dbReference type="NCBI Taxonomy" id="1961"/>
    <lineage>
        <taxon>Bacteria</taxon>
        <taxon>Bacillati</taxon>
        <taxon>Actinomycetota</taxon>
        <taxon>Actinomycetes</taxon>
        <taxon>Kitasatosporales</taxon>
        <taxon>Streptomycetaceae</taxon>
        <taxon>Streptomyces</taxon>
    </lineage>
</organism>
<feature type="region of interest" description="C-terminal hotdog fold" evidence="8">
    <location>
        <begin position="1070"/>
        <end position="1212"/>
    </location>
</feature>
<dbReference type="SUPFAM" id="SSF51735">
    <property type="entry name" value="NAD(P)-binding Rossmann-fold domains"/>
    <property type="match status" value="3"/>
</dbReference>
<accession>A0ABQ3NW34</accession>
<name>A0ABQ3NW34_STRVG</name>
<dbReference type="Pfam" id="PF08240">
    <property type="entry name" value="ADH_N"/>
    <property type="match status" value="1"/>
</dbReference>
<dbReference type="Gene3D" id="3.90.180.10">
    <property type="entry name" value="Medium-chain alcohol dehydrogenases, catalytic domain"/>
    <property type="match status" value="1"/>
</dbReference>
<comment type="pathway">
    <text evidence="1">Antibiotic biosynthesis.</text>
</comment>
<dbReference type="SMART" id="SM01294">
    <property type="entry name" value="PKS_PP_betabranch"/>
    <property type="match status" value="1"/>
</dbReference>
<dbReference type="Gene3D" id="3.40.366.10">
    <property type="entry name" value="Malonyl-Coenzyme A Acyl Carrier Protein, domain 2"/>
    <property type="match status" value="1"/>
</dbReference>
<dbReference type="InterPro" id="IPR016035">
    <property type="entry name" value="Acyl_Trfase/lysoPLipase"/>
</dbReference>
<evidence type="ECO:0000256" key="7">
    <source>
        <dbReference type="ARBA" id="ARBA00023315"/>
    </source>
</evidence>
<dbReference type="InterPro" id="IPR049900">
    <property type="entry name" value="PKS_mFAS_DH"/>
</dbReference>
<dbReference type="SUPFAM" id="SSF55048">
    <property type="entry name" value="Probable ACP-binding domain of malonyl-CoA ACP transacylase"/>
    <property type="match status" value="1"/>
</dbReference>
<dbReference type="InterPro" id="IPR036736">
    <property type="entry name" value="ACP-like_sf"/>
</dbReference>
<feature type="region of interest" description="N-terminal hotdog fold" evidence="8">
    <location>
        <begin position="921"/>
        <end position="1050"/>
    </location>
</feature>
<evidence type="ECO:0000259" key="11">
    <source>
        <dbReference type="PROSITE" id="PS52004"/>
    </source>
</evidence>
<dbReference type="EMBL" id="BNDV01000016">
    <property type="protein sequence ID" value="GHI16984.1"/>
    <property type="molecule type" value="Genomic_DNA"/>
</dbReference>
<feature type="region of interest" description="Disordered" evidence="9">
    <location>
        <begin position="2118"/>
        <end position="2151"/>
    </location>
</feature>
<dbReference type="SUPFAM" id="SSF50129">
    <property type="entry name" value="GroES-like"/>
    <property type="match status" value="1"/>
</dbReference>
<evidence type="ECO:0000256" key="2">
    <source>
        <dbReference type="ARBA" id="ARBA00022450"/>
    </source>
</evidence>
<dbReference type="InterPro" id="IPR002364">
    <property type="entry name" value="Quin_OxRdtase/zeta-crystal_CS"/>
</dbReference>
<dbReference type="PROSITE" id="PS50075">
    <property type="entry name" value="CARRIER"/>
    <property type="match status" value="1"/>
</dbReference>
<feature type="domain" description="Ketosynthase family 3 (KS3)" evidence="11">
    <location>
        <begin position="34"/>
        <end position="458"/>
    </location>
</feature>
<dbReference type="InterPro" id="IPR049552">
    <property type="entry name" value="PKS_DH_N"/>
</dbReference>
<dbReference type="PROSITE" id="PS00606">
    <property type="entry name" value="KS3_1"/>
    <property type="match status" value="1"/>
</dbReference>
<dbReference type="Gene3D" id="3.40.50.720">
    <property type="entry name" value="NAD(P)-binding Rossmann-like Domain"/>
    <property type="match status" value="3"/>
</dbReference>
<evidence type="ECO:0000256" key="5">
    <source>
        <dbReference type="ARBA" id="ARBA00023194"/>
    </source>
</evidence>
<dbReference type="Gene3D" id="1.10.1200.10">
    <property type="entry name" value="ACP-like"/>
    <property type="match status" value="1"/>
</dbReference>
<dbReference type="RefSeq" id="WP_202204343.1">
    <property type="nucleotide sequence ID" value="NZ_BMRU01000027.1"/>
</dbReference>
<dbReference type="Pfam" id="PF22621">
    <property type="entry name" value="CurL-like_PKS_C"/>
    <property type="match status" value="1"/>
</dbReference>
<dbReference type="InterPro" id="IPR036291">
    <property type="entry name" value="NAD(P)-bd_dom_sf"/>
</dbReference>
<evidence type="ECO:0000256" key="6">
    <source>
        <dbReference type="ARBA" id="ARBA00023268"/>
    </source>
</evidence>
<dbReference type="GeneID" id="86955071"/>
<feature type="active site" description="Proton donor; for dehydratase activity" evidence="8">
    <location>
        <position position="1131"/>
    </location>
</feature>
<dbReference type="InterPro" id="IPR020841">
    <property type="entry name" value="PKS_Beta-ketoAc_synthase_dom"/>
</dbReference>
<dbReference type="InterPro" id="IPR016039">
    <property type="entry name" value="Thiolase-like"/>
</dbReference>
<dbReference type="InterPro" id="IPR014043">
    <property type="entry name" value="Acyl_transferase_dom"/>
</dbReference>
<dbReference type="Gene3D" id="3.30.70.3290">
    <property type="match status" value="1"/>
</dbReference>
<dbReference type="InterPro" id="IPR014030">
    <property type="entry name" value="Ketoacyl_synth_N"/>
</dbReference>
<dbReference type="CDD" id="cd00833">
    <property type="entry name" value="PKS"/>
    <property type="match status" value="1"/>
</dbReference>
<dbReference type="SMART" id="SM00829">
    <property type="entry name" value="PKS_ER"/>
    <property type="match status" value="1"/>
</dbReference>
<feature type="compositionally biased region" description="Acidic residues" evidence="9">
    <location>
        <begin position="2138"/>
        <end position="2151"/>
    </location>
</feature>
<dbReference type="PANTHER" id="PTHR43775">
    <property type="entry name" value="FATTY ACID SYNTHASE"/>
    <property type="match status" value="1"/>
</dbReference>
<feature type="active site" description="Proton acceptor; for dehydratase activity" evidence="8">
    <location>
        <position position="956"/>
    </location>
</feature>
<dbReference type="InterPro" id="IPR009081">
    <property type="entry name" value="PP-bd_ACP"/>
</dbReference>
<dbReference type="Pfam" id="PF00550">
    <property type="entry name" value="PP-binding"/>
    <property type="match status" value="1"/>
</dbReference>
<keyword evidence="4" id="KW-0808">Transferase</keyword>
<dbReference type="Pfam" id="PF02801">
    <property type="entry name" value="Ketoacyl-synt_C"/>
    <property type="match status" value="1"/>
</dbReference>
<dbReference type="SMART" id="SM00822">
    <property type="entry name" value="PKS_KR"/>
    <property type="match status" value="1"/>
</dbReference>
<dbReference type="InterPro" id="IPR042104">
    <property type="entry name" value="PKS_dehydratase_sf"/>
</dbReference>
<dbReference type="Pfam" id="PF13602">
    <property type="entry name" value="ADH_zinc_N_2"/>
    <property type="match status" value="1"/>
</dbReference>
<protein>
    <recommendedName>
        <fullName evidence="15">Modular polyketide synthase</fullName>
    </recommendedName>
</protein>
<sequence length="2151" mass="229313">MPNTPAHEQDELEASREALQQHKQLLKELMLEKYEPVAIVGAGIRFPGGNDTPEGFTEFLRAGGVGTGPIPESRWNVAEFASGGENAKGKILPHSGGFLDGIDRFDPRFFNISPKEAQYIDPQQRLVLETAWEALEHANIDPTALRGGNGGVYVGISCVDYTIEIDDLAYDELDANVGTGTAHSVAAGRISYFLGMRGPSMAIDTACSSSLVALHLAVEGLRRGECEIALCGGVNAIHHPRNHIVFSQAGMLSPDGMCKTFDDSADGYSRAEGCGMVVLKRLSDALRDGDRVIALVRGTAVRQDGESGGLTVPNGSAQEQVMRAALGAAMLEPGDVSYVEAHGTGTSLGDPIEMGAINGVFSRSHTADAPLVVGSLKSNIGHMEAAAGIGGVVKAALQLQNGEIYPHLHADRPSSHIPWANMPVEVPNEGRAWAAPVRRALINSFGFQGTIASAVLEQPPAPAGQARPDQDAPRTEGHVFTLSAKGEKALALQTQNYRAFLAENPDADLADLCYTGNIGRAHFGTRLTGVVRDRAELEALLDQTPAPASDLRKVALLFTGQGSQYPGMGRSLYDAYPVFREHLDACDRLFAQAVGRSVKDLVLGTAEDAEVIHETRYTQLALFALEYATAKLWLSWGIEPSVLIGHSIGEVVAAAIGGLFSLEDAVRLVAARARLMQSVTAPGGMVAVTAPAEEVAPLLEPYEDVSFAAFNAPGQCVISGGTASLAEITAALTARGVRTKALPVSHAFHSPLMHEVFDAFREVVSTIDFRVPELTLVSNLTGAVADPAELATPEYWVRHIGEPVDFSAGMATIGARGRHAFIEVGPAATLLGLGRRILDARDHVWVASTGAEDTAGSTARKALTDVYAAGLHVDWAGYHAGRPHRRVPLPRTVFDRKRYWLPINGVRHSKELVADASRVHHPLLGQEITDAAGRERGVREFAATLAPDRPAQLADHVVMGQVVFPGAGYVEILLALQDAVYGETGRPLEGVDILEPLILTEDQPTEVRTRLTERPDGGAEVEIVSRVEGSGRAIERRHAVARIAAGWTLLPELEQAAAELSARAAADTGGQAPAPRRADDLYADFADLGLEYGPEFRRIELLSREGDGVAVAQLLGRPAGAVEHMPPSVLDNVIQSLAAVLDNGHTYLPVAFGTFQLLKKPKQGALRSLARITSEESADGELTADLVLLEGDRPLFVVRDLGFKRVANTAGGPRRRFFHTPRWTKRSLVRRGGEGARRILVVGRDESALAGAVHDLEAADVSLAFAPDAGSAARAAQGLAGRPTDVAWFWRAMPGPVTEERLRAESEANYRDLLALLASLEQQGFGREQRLWLVTEGAQRLPGDVPAPGAGAVPASSLWGFGLSLWSEYPTYKVTLVDLPEGGDAPSLADEWLAAEAEEFQIGYRAGNRHVRRLRPVEPAAADDDNFELTVTEYGEFANIRPVPLADAAPQGDEVQVQVHAAGLNFKDVLNALGLLKQHAEDTGVPYQRLPLGFEGSGTVLAAGPDAEFAPGDEVVLSHLGCMKRRVTVPSAMAVRKPANVGFAEAAGLATAYVTAYYALHDLAGIKAGDKVLVHAAAGGVGQAAVQLVKLAGAEVIATASPRKQALLHAQGVEHVLNSRSPEFAERILEITGGAGVDIVLNSLNKEYIAEGMRALGRGGRFVELGKIGIWSAEQAREARPDVAYHNFDLSEFPEHELRAVNKQILETVAGLLEREEIRPIPTTSYSLEEIEEAFGVLSRGANIGKLVLDLTASGDRPARPVEIAGDRTYLITGGLGAIGTVTAERLVALGARHIGLVSRRAVSAERTAAIAAGLGEGVSVTAYQGDIARTEDVLRIAENLKASGRPLAGVFHGAGVLADMPISAMDWESVEKVFEAKVFGTWQLDQVLRTFPEEPFLVGYSSVASVLGPVAQGNYAAGNAFIDTVMQWRSAAGLPGLSIGWGPWAEVGMAANLSAELIRGIEGQGMRFLKPTDGARCLFKALGGSESHVTIGEFDWDRYASGRPAVSALYREVARASAAAVRKVDLEALRALPRAERRATVNELIRERIAVLLHFEGADDVPADAKFTELGLDSLVAVELKNALEAGFQVPLPTSIVFDYPSILLLAEYLDQEIAPPAADDEGSAHRAPKDVRELSEADADAELADLMDL</sequence>
<keyword evidence="3" id="KW-0597">Phosphoprotein</keyword>